<proteinExistence type="predicted"/>
<dbReference type="RefSeq" id="WP_284487835.1">
    <property type="nucleotide sequence ID" value="NZ_JASNJE010000068.1"/>
</dbReference>
<name>A0ABT7FLE6_9RHOB</name>
<sequence>MLVNEHSLDLVFRGFKSVYSDAYLQATVHKDKIAMTVPSSGRDETYSWIGQFPHLREWIGPRHVHNLKAHSFTIVNRRFESIVAVMRDAISDDKPGVFKPAFSEMGYLARNHPEEMVFGLLAAGFETPCFDGQNFFDADHPQMDGEGNEVSVSNFQDGAGDAWYLPDTSRAVRPLIWQEREDYEFQSLTSSTDSHVFMNDEYVYGVRARVNAGFGLWQLGFGSKATLDRANYAAARAAMMNFRSDGGRIPGIAPTIMVVPPSLEDAALHLLNTEAATGGASNPWKGTAELIVTPFVAG</sequence>
<feature type="domain" description="Bacteriophage Mu GpT" evidence="1">
    <location>
        <begin position="9"/>
        <end position="296"/>
    </location>
</feature>
<gene>
    <name evidence="2" type="ORF">QO034_23025</name>
</gene>
<organism evidence="2 3">
    <name type="scientific">Sedimentitalea xiamensis</name>
    <dbReference type="NCBI Taxonomy" id="3050037"/>
    <lineage>
        <taxon>Bacteria</taxon>
        <taxon>Pseudomonadati</taxon>
        <taxon>Pseudomonadota</taxon>
        <taxon>Alphaproteobacteria</taxon>
        <taxon>Rhodobacterales</taxon>
        <taxon>Paracoccaceae</taxon>
        <taxon>Sedimentitalea</taxon>
    </lineage>
</organism>
<keyword evidence="3" id="KW-1185">Reference proteome</keyword>
<evidence type="ECO:0000259" key="1">
    <source>
        <dbReference type="Pfam" id="PF10124"/>
    </source>
</evidence>
<accession>A0ABT7FLE6</accession>
<dbReference type="Pfam" id="PF10124">
    <property type="entry name" value="Mu-like_gpT"/>
    <property type="match status" value="1"/>
</dbReference>
<evidence type="ECO:0000313" key="3">
    <source>
        <dbReference type="Proteomes" id="UP001227126"/>
    </source>
</evidence>
<dbReference type="Proteomes" id="UP001227126">
    <property type="component" value="Unassembled WGS sequence"/>
</dbReference>
<dbReference type="EMBL" id="JASNJE010000068">
    <property type="protein sequence ID" value="MDK3075927.1"/>
    <property type="molecule type" value="Genomic_DNA"/>
</dbReference>
<reference evidence="2 3" key="1">
    <citation type="submission" date="2023-05" db="EMBL/GenBank/DDBJ databases">
        <title>Sedimentitalea sp. nov. JM2-8.</title>
        <authorList>
            <person name="Huang J."/>
        </authorList>
    </citation>
    <scope>NUCLEOTIDE SEQUENCE [LARGE SCALE GENOMIC DNA]</scope>
    <source>
        <strain evidence="2 3">JM2-8</strain>
    </source>
</reference>
<evidence type="ECO:0000313" key="2">
    <source>
        <dbReference type="EMBL" id="MDK3075927.1"/>
    </source>
</evidence>
<comment type="caution">
    <text evidence="2">The sequence shown here is derived from an EMBL/GenBank/DDBJ whole genome shotgun (WGS) entry which is preliminary data.</text>
</comment>
<protein>
    <submittedName>
        <fullName evidence="2">Mu-like prophage major head subunit gpT family protein</fullName>
    </submittedName>
</protein>
<dbReference type="InterPro" id="IPR018774">
    <property type="entry name" value="Phage_Mu_GpT"/>
</dbReference>